<keyword evidence="5 8" id="KW-0808">Transferase</keyword>
<organism evidence="11">
    <name type="scientific">Candidatus Kentrum sp. FM</name>
    <dbReference type="NCBI Taxonomy" id="2126340"/>
    <lineage>
        <taxon>Bacteria</taxon>
        <taxon>Pseudomonadati</taxon>
        <taxon>Pseudomonadota</taxon>
        <taxon>Gammaproteobacteria</taxon>
        <taxon>Candidatus Kentrum</taxon>
    </lineage>
</organism>
<dbReference type="EMBL" id="CAADFA010000657">
    <property type="protein sequence ID" value="VFJ72520.1"/>
    <property type="molecule type" value="Genomic_DNA"/>
</dbReference>
<dbReference type="InterPro" id="IPR011034">
    <property type="entry name" value="Formyl_transferase-like_C_sf"/>
</dbReference>
<evidence type="ECO:0000256" key="8">
    <source>
        <dbReference type="HAMAP-Rule" id="MF_00182"/>
    </source>
</evidence>
<dbReference type="Gene3D" id="3.10.25.10">
    <property type="entry name" value="Formyl transferase, C-terminal domain"/>
    <property type="match status" value="1"/>
</dbReference>
<feature type="domain" description="Formyl transferase C-terminal" evidence="10">
    <location>
        <begin position="213"/>
        <end position="317"/>
    </location>
</feature>
<evidence type="ECO:0000313" key="12">
    <source>
        <dbReference type="EMBL" id="VFJ74128.1"/>
    </source>
</evidence>
<dbReference type="Pfam" id="PF02911">
    <property type="entry name" value="Formyl_trans_C"/>
    <property type="match status" value="1"/>
</dbReference>
<dbReference type="EC" id="2.1.2.9" evidence="3 8"/>
<reference evidence="11" key="1">
    <citation type="submission" date="2019-02" db="EMBL/GenBank/DDBJ databases">
        <authorList>
            <person name="Gruber-Vodicka R. H."/>
            <person name="Seah K. B. B."/>
        </authorList>
    </citation>
    <scope>NUCLEOTIDE SEQUENCE</scope>
    <source>
        <strain evidence="12">BECK_BZ163</strain>
        <strain evidence="13">BECK_BZ164</strain>
        <strain evidence="11">BECK_BZ165</strain>
    </source>
</reference>
<dbReference type="InterPro" id="IPR041711">
    <property type="entry name" value="Met-tRNA-FMT_N"/>
</dbReference>
<proteinExistence type="inferred from homology"/>
<dbReference type="PANTHER" id="PTHR11138">
    <property type="entry name" value="METHIONYL-TRNA FORMYLTRANSFERASE"/>
    <property type="match status" value="1"/>
</dbReference>
<dbReference type="EMBL" id="CAADEZ010000759">
    <property type="protein sequence ID" value="VFJ74128.1"/>
    <property type="molecule type" value="Genomic_DNA"/>
</dbReference>
<sequence length="321" mass="34216">MRIVFAGTPDFAAVILDALLQEAHSQEARSMSAWSVTAVYTQPDRRAGRGRKLAPSPVKRLAASHAIPIHQPETCRDETVRETLAELKPDVLVVAAYGLLLPRQILAIPAHGGINVHASLLPCWRGAAPIQRAILAGDEKTGVSIMRMDEGLDTGAVVRTGTCPIHAEDTAGALHDRLAALGAEQLIHALRDIQAGTARAVPQDNALATYAARLTKSEGELDWNDTAVALERKVRAFVPWPVAYASFQGAFQGERLRVWESTVVEPGEDNTSAPGTILACHPAGIDVATSEGALRLLTVQRPGAKPVSAADFLNGYRTISA</sequence>
<dbReference type="InterPro" id="IPR037022">
    <property type="entry name" value="Formyl_trans_C_sf"/>
</dbReference>
<evidence type="ECO:0000313" key="11">
    <source>
        <dbReference type="EMBL" id="VFJ72520.1"/>
    </source>
</evidence>
<name>A0A450TUP1_9GAMM</name>
<dbReference type="EMBL" id="CAADFL010000679">
    <property type="protein sequence ID" value="VFK20232.1"/>
    <property type="molecule type" value="Genomic_DNA"/>
</dbReference>
<dbReference type="GO" id="GO:0004479">
    <property type="term" value="F:methionyl-tRNA formyltransferase activity"/>
    <property type="evidence" value="ECO:0007669"/>
    <property type="project" value="UniProtKB-UniRule"/>
</dbReference>
<feature type="binding site" evidence="8">
    <location>
        <begin position="119"/>
        <end position="122"/>
    </location>
    <ligand>
        <name>(6S)-5,6,7,8-tetrahydrofolate</name>
        <dbReference type="ChEBI" id="CHEBI:57453"/>
    </ligand>
</feature>
<dbReference type="NCBIfam" id="TIGR00460">
    <property type="entry name" value="fmt"/>
    <property type="match status" value="1"/>
</dbReference>
<gene>
    <name evidence="8" type="primary">fmt</name>
    <name evidence="12" type="ORF">BECKFM1743A_GA0114220_107591</name>
    <name evidence="13" type="ORF">BECKFM1743B_GA0114221_106791</name>
    <name evidence="11" type="ORF">BECKFM1743C_GA0114222_106571</name>
</gene>
<evidence type="ECO:0000313" key="13">
    <source>
        <dbReference type="EMBL" id="VFK20232.1"/>
    </source>
</evidence>
<dbReference type="HAMAP" id="MF_00182">
    <property type="entry name" value="Formyl_trans"/>
    <property type="match status" value="1"/>
</dbReference>
<dbReference type="SUPFAM" id="SSF50486">
    <property type="entry name" value="FMT C-terminal domain-like"/>
    <property type="match status" value="1"/>
</dbReference>
<dbReference type="InterPro" id="IPR044135">
    <property type="entry name" value="Met-tRNA-FMT_C"/>
</dbReference>
<dbReference type="InterPro" id="IPR036477">
    <property type="entry name" value="Formyl_transf_N_sf"/>
</dbReference>
<evidence type="ECO:0000256" key="1">
    <source>
        <dbReference type="ARBA" id="ARBA00002606"/>
    </source>
</evidence>
<dbReference type="AlphaFoldDB" id="A0A450TUP1"/>
<keyword evidence="6 8" id="KW-0648">Protein biosynthesis</keyword>
<dbReference type="InterPro" id="IPR001555">
    <property type="entry name" value="GART_AS"/>
</dbReference>
<dbReference type="CDD" id="cd08646">
    <property type="entry name" value="FMT_core_Met-tRNA-FMT_N"/>
    <property type="match status" value="1"/>
</dbReference>
<dbReference type="SUPFAM" id="SSF53328">
    <property type="entry name" value="Formyltransferase"/>
    <property type="match status" value="1"/>
</dbReference>
<comment type="similarity">
    <text evidence="2 8">Belongs to the Fmt family.</text>
</comment>
<accession>A0A450TUP1</accession>
<evidence type="ECO:0000259" key="9">
    <source>
        <dbReference type="Pfam" id="PF00551"/>
    </source>
</evidence>
<evidence type="ECO:0000256" key="5">
    <source>
        <dbReference type="ARBA" id="ARBA00022679"/>
    </source>
</evidence>
<evidence type="ECO:0000256" key="7">
    <source>
        <dbReference type="ARBA" id="ARBA00048558"/>
    </source>
</evidence>
<dbReference type="PANTHER" id="PTHR11138:SF5">
    <property type="entry name" value="METHIONYL-TRNA FORMYLTRANSFERASE, MITOCHONDRIAL"/>
    <property type="match status" value="1"/>
</dbReference>
<evidence type="ECO:0000256" key="3">
    <source>
        <dbReference type="ARBA" id="ARBA00012261"/>
    </source>
</evidence>
<dbReference type="Pfam" id="PF00551">
    <property type="entry name" value="Formyl_trans_N"/>
    <property type="match status" value="1"/>
</dbReference>
<dbReference type="InterPro" id="IPR002376">
    <property type="entry name" value="Formyl_transf_N"/>
</dbReference>
<evidence type="ECO:0000256" key="4">
    <source>
        <dbReference type="ARBA" id="ARBA00016014"/>
    </source>
</evidence>
<protein>
    <recommendedName>
        <fullName evidence="4 8">Methionyl-tRNA formyltransferase</fullName>
        <ecNumber evidence="3 8">2.1.2.9</ecNumber>
    </recommendedName>
</protein>
<evidence type="ECO:0000256" key="2">
    <source>
        <dbReference type="ARBA" id="ARBA00010699"/>
    </source>
</evidence>
<dbReference type="CDD" id="cd08704">
    <property type="entry name" value="Met_tRNA_FMT_C"/>
    <property type="match status" value="1"/>
</dbReference>
<dbReference type="GO" id="GO:0005829">
    <property type="term" value="C:cytosol"/>
    <property type="evidence" value="ECO:0007669"/>
    <property type="project" value="TreeGrafter"/>
</dbReference>
<evidence type="ECO:0000256" key="6">
    <source>
        <dbReference type="ARBA" id="ARBA00022917"/>
    </source>
</evidence>
<dbReference type="PROSITE" id="PS00373">
    <property type="entry name" value="GART"/>
    <property type="match status" value="1"/>
</dbReference>
<evidence type="ECO:0000259" key="10">
    <source>
        <dbReference type="Pfam" id="PF02911"/>
    </source>
</evidence>
<dbReference type="InterPro" id="IPR005793">
    <property type="entry name" value="Formyl_trans_C"/>
</dbReference>
<dbReference type="Gene3D" id="3.40.50.170">
    <property type="entry name" value="Formyl transferase, N-terminal domain"/>
    <property type="match status" value="1"/>
</dbReference>
<comment type="function">
    <text evidence="1 8">Attaches a formyl group to the free amino group of methionyl-tRNA(fMet). The formyl group appears to play a dual role in the initiator identity of N-formylmethionyl-tRNA by promoting its recognition by IF2 and preventing the misappropriation of this tRNA by the elongation apparatus.</text>
</comment>
<feature type="domain" description="Formyl transferase N-terminal" evidence="9">
    <location>
        <begin position="1"/>
        <end position="190"/>
    </location>
</feature>
<dbReference type="InterPro" id="IPR005794">
    <property type="entry name" value="Fmt"/>
</dbReference>
<comment type="catalytic activity">
    <reaction evidence="7 8">
        <text>L-methionyl-tRNA(fMet) + (6R)-10-formyltetrahydrofolate = N-formyl-L-methionyl-tRNA(fMet) + (6S)-5,6,7,8-tetrahydrofolate + H(+)</text>
        <dbReference type="Rhea" id="RHEA:24380"/>
        <dbReference type="Rhea" id="RHEA-COMP:9952"/>
        <dbReference type="Rhea" id="RHEA-COMP:9953"/>
        <dbReference type="ChEBI" id="CHEBI:15378"/>
        <dbReference type="ChEBI" id="CHEBI:57453"/>
        <dbReference type="ChEBI" id="CHEBI:78530"/>
        <dbReference type="ChEBI" id="CHEBI:78844"/>
        <dbReference type="ChEBI" id="CHEBI:195366"/>
        <dbReference type="EC" id="2.1.2.9"/>
    </reaction>
</comment>